<protein>
    <submittedName>
        <fullName evidence="1">Uncharacterized protein</fullName>
    </submittedName>
</protein>
<sequence>MLMCFIWKDSRWLAVIASIINDRSVMMYSLFVQLKTKSAMIQHQKPNDKNSTGCKDQLCWCLQGKASEFYTTIVSRDFDIDYFELIRKLEKRFNFVDLPETL</sequence>
<name>K1PRF6_MAGGI</name>
<dbReference type="AlphaFoldDB" id="K1PRF6"/>
<dbReference type="EMBL" id="JH817718">
    <property type="protein sequence ID" value="EKC21409.1"/>
    <property type="molecule type" value="Genomic_DNA"/>
</dbReference>
<dbReference type="HOGENOM" id="CLU_2280122_0_0_1"/>
<evidence type="ECO:0000313" key="1">
    <source>
        <dbReference type="EMBL" id="EKC21409.1"/>
    </source>
</evidence>
<reference evidence="1" key="1">
    <citation type="journal article" date="2012" name="Nature">
        <title>The oyster genome reveals stress adaptation and complexity of shell formation.</title>
        <authorList>
            <person name="Zhang G."/>
            <person name="Fang X."/>
            <person name="Guo X."/>
            <person name="Li L."/>
            <person name="Luo R."/>
            <person name="Xu F."/>
            <person name="Yang P."/>
            <person name="Zhang L."/>
            <person name="Wang X."/>
            <person name="Qi H."/>
            <person name="Xiong Z."/>
            <person name="Que H."/>
            <person name="Xie Y."/>
            <person name="Holland P.W."/>
            <person name="Paps J."/>
            <person name="Zhu Y."/>
            <person name="Wu F."/>
            <person name="Chen Y."/>
            <person name="Wang J."/>
            <person name="Peng C."/>
            <person name="Meng J."/>
            <person name="Yang L."/>
            <person name="Liu J."/>
            <person name="Wen B."/>
            <person name="Zhang N."/>
            <person name="Huang Z."/>
            <person name="Zhu Q."/>
            <person name="Feng Y."/>
            <person name="Mount A."/>
            <person name="Hedgecock D."/>
            <person name="Xu Z."/>
            <person name="Liu Y."/>
            <person name="Domazet-Loso T."/>
            <person name="Du Y."/>
            <person name="Sun X."/>
            <person name="Zhang S."/>
            <person name="Liu B."/>
            <person name="Cheng P."/>
            <person name="Jiang X."/>
            <person name="Li J."/>
            <person name="Fan D."/>
            <person name="Wang W."/>
            <person name="Fu W."/>
            <person name="Wang T."/>
            <person name="Wang B."/>
            <person name="Zhang J."/>
            <person name="Peng Z."/>
            <person name="Li Y."/>
            <person name="Li N."/>
            <person name="Wang J."/>
            <person name="Chen M."/>
            <person name="He Y."/>
            <person name="Tan F."/>
            <person name="Song X."/>
            <person name="Zheng Q."/>
            <person name="Huang R."/>
            <person name="Yang H."/>
            <person name="Du X."/>
            <person name="Chen L."/>
            <person name="Yang M."/>
            <person name="Gaffney P.M."/>
            <person name="Wang S."/>
            <person name="Luo L."/>
            <person name="She Z."/>
            <person name="Ming Y."/>
            <person name="Huang W."/>
            <person name="Zhang S."/>
            <person name="Huang B."/>
            <person name="Zhang Y."/>
            <person name="Qu T."/>
            <person name="Ni P."/>
            <person name="Miao G."/>
            <person name="Wang J."/>
            <person name="Wang Q."/>
            <person name="Steinberg C.E."/>
            <person name="Wang H."/>
            <person name="Li N."/>
            <person name="Qian L."/>
            <person name="Zhang G."/>
            <person name="Li Y."/>
            <person name="Yang H."/>
            <person name="Liu X."/>
            <person name="Wang J."/>
            <person name="Yin Y."/>
            <person name="Wang J."/>
        </authorList>
    </citation>
    <scope>NUCLEOTIDE SEQUENCE [LARGE SCALE GENOMIC DNA]</scope>
    <source>
        <strain evidence="1">05x7-T-G4-1.051#20</strain>
    </source>
</reference>
<proteinExistence type="predicted"/>
<dbReference type="InParanoid" id="K1PRF6"/>
<gene>
    <name evidence="1" type="ORF">CGI_10003965</name>
</gene>
<accession>K1PRF6</accession>
<organism evidence="1">
    <name type="scientific">Magallana gigas</name>
    <name type="common">Pacific oyster</name>
    <name type="synonym">Crassostrea gigas</name>
    <dbReference type="NCBI Taxonomy" id="29159"/>
    <lineage>
        <taxon>Eukaryota</taxon>
        <taxon>Metazoa</taxon>
        <taxon>Spiralia</taxon>
        <taxon>Lophotrochozoa</taxon>
        <taxon>Mollusca</taxon>
        <taxon>Bivalvia</taxon>
        <taxon>Autobranchia</taxon>
        <taxon>Pteriomorphia</taxon>
        <taxon>Ostreida</taxon>
        <taxon>Ostreoidea</taxon>
        <taxon>Ostreidae</taxon>
        <taxon>Magallana</taxon>
    </lineage>
</organism>